<proteinExistence type="predicted"/>
<dbReference type="Gene3D" id="3.40.630.30">
    <property type="match status" value="1"/>
</dbReference>
<dbReference type="PANTHER" id="PTHR43441:SF2">
    <property type="entry name" value="FAMILY ACETYLTRANSFERASE, PUTATIVE (AFU_ORTHOLOGUE AFUA_7G00850)-RELATED"/>
    <property type="match status" value="1"/>
</dbReference>
<dbReference type="GO" id="GO:0008999">
    <property type="term" value="F:protein-N-terminal-alanine acetyltransferase activity"/>
    <property type="evidence" value="ECO:0007669"/>
    <property type="project" value="TreeGrafter"/>
</dbReference>
<dbReference type="InterPro" id="IPR000182">
    <property type="entry name" value="GNAT_dom"/>
</dbReference>
<dbReference type="GO" id="GO:1990189">
    <property type="term" value="F:protein N-terminal-serine acetyltransferase activity"/>
    <property type="evidence" value="ECO:0007669"/>
    <property type="project" value="TreeGrafter"/>
</dbReference>
<dbReference type="Pfam" id="PF13302">
    <property type="entry name" value="Acetyltransf_3"/>
    <property type="match status" value="1"/>
</dbReference>
<sequence>MSLANLSPTGQPVGHKVEGVFPRPIPPHLPLKGTFGQLVPLAENHSGGLFTAFAQDATGGGWTYLPIDPWVDEDAAKEWCAHASQSKDPQFYTILDTDDIPVGFCSLLRIDPDVGCVEVGYIHFSPSMQKRPIATEVMYLMMKHIFDLGYRRYEWKCDDLNAGSRSAAARLGFTYEGTFRQARVYKGRNRDTAWFSLLDSEWPARRAKFERWLDASNFDAAGLQIQSLKDV</sequence>
<dbReference type="CDD" id="cd04301">
    <property type="entry name" value="NAT_SF"/>
    <property type="match status" value="1"/>
</dbReference>
<dbReference type="RefSeq" id="WP_245910783.1">
    <property type="nucleotide sequence ID" value="NZ_FXYH01000003.1"/>
</dbReference>
<dbReference type="Proteomes" id="UP000220836">
    <property type="component" value="Unassembled WGS sequence"/>
</dbReference>
<feature type="domain" description="N-acetyltransferase" evidence="1">
    <location>
        <begin position="48"/>
        <end position="191"/>
    </location>
</feature>
<reference evidence="2 3" key="1">
    <citation type="submission" date="2017-05" db="EMBL/GenBank/DDBJ databases">
        <authorList>
            <person name="Song R."/>
            <person name="Chenine A.L."/>
            <person name="Ruprecht R.M."/>
        </authorList>
    </citation>
    <scope>NUCLEOTIDE SEQUENCE [LARGE SCALE GENOMIC DNA]</scope>
    <source>
        <strain evidence="2 3">CECT 8663</strain>
    </source>
</reference>
<evidence type="ECO:0000313" key="2">
    <source>
        <dbReference type="EMBL" id="SMX37279.1"/>
    </source>
</evidence>
<dbReference type="AlphaFoldDB" id="A0A238K307"/>
<dbReference type="PANTHER" id="PTHR43441">
    <property type="entry name" value="RIBOSOMAL-PROTEIN-SERINE ACETYLTRANSFERASE"/>
    <property type="match status" value="1"/>
</dbReference>
<accession>A0A238K307</accession>
<gene>
    <name evidence="2" type="ORF">PEV8663_01007</name>
</gene>
<dbReference type="InterPro" id="IPR051908">
    <property type="entry name" value="Ribosomal_N-acetyltransferase"/>
</dbReference>
<dbReference type="PROSITE" id="PS51186">
    <property type="entry name" value="GNAT"/>
    <property type="match status" value="1"/>
</dbReference>
<dbReference type="FunFam" id="3.40.630.30:FF:000047">
    <property type="entry name" value="Acetyltransferase, GNAT family"/>
    <property type="match status" value="1"/>
</dbReference>
<organism evidence="2 3">
    <name type="scientific">Pelagimonas varians</name>
    <dbReference type="NCBI Taxonomy" id="696760"/>
    <lineage>
        <taxon>Bacteria</taxon>
        <taxon>Pseudomonadati</taxon>
        <taxon>Pseudomonadota</taxon>
        <taxon>Alphaproteobacteria</taxon>
        <taxon>Rhodobacterales</taxon>
        <taxon>Roseobacteraceae</taxon>
        <taxon>Pelagimonas</taxon>
    </lineage>
</organism>
<keyword evidence="2" id="KW-0808">Transferase</keyword>
<dbReference type="SUPFAM" id="SSF55729">
    <property type="entry name" value="Acyl-CoA N-acyltransferases (Nat)"/>
    <property type="match status" value="1"/>
</dbReference>
<dbReference type="InterPro" id="IPR016181">
    <property type="entry name" value="Acyl_CoA_acyltransferase"/>
</dbReference>
<evidence type="ECO:0000259" key="1">
    <source>
        <dbReference type="PROSITE" id="PS51186"/>
    </source>
</evidence>
<protein>
    <submittedName>
        <fullName evidence="2">Ribosomal-protein-L7/L12-serine acetyltransferase</fullName>
    </submittedName>
</protein>
<dbReference type="EMBL" id="FXYH01000003">
    <property type="protein sequence ID" value="SMX37279.1"/>
    <property type="molecule type" value="Genomic_DNA"/>
</dbReference>
<keyword evidence="3" id="KW-1185">Reference proteome</keyword>
<evidence type="ECO:0000313" key="3">
    <source>
        <dbReference type="Proteomes" id="UP000220836"/>
    </source>
</evidence>
<name>A0A238K307_9RHOB</name>